<proteinExistence type="predicted"/>
<organism evidence="1 2">
    <name type="scientific">Brassica napus</name>
    <name type="common">Rape</name>
    <dbReference type="NCBI Taxonomy" id="3708"/>
    <lineage>
        <taxon>Eukaryota</taxon>
        <taxon>Viridiplantae</taxon>
        <taxon>Streptophyta</taxon>
        <taxon>Embryophyta</taxon>
        <taxon>Tracheophyta</taxon>
        <taxon>Spermatophyta</taxon>
        <taxon>Magnoliopsida</taxon>
        <taxon>eudicotyledons</taxon>
        <taxon>Gunneridae</taxon>
        <taxon>Pentapetalae</taxon>
        <taxon>rosids</taxon>
        <taxon>malvids</taxon>
        <taxon>Brassicales</taxon>
        <taxon>Brassicaceae</taxon>
        <taxon>Brassiceae</taxon>
        <taxon>Brassica</taxon>
    </lineage>
</organism>
<dbReference type="PaxDb" id="3708-A0A078G4R4"/>
<accession>A0A078G4R4</accession>
<name>A0A078G4R4_BRANA</name>
<dbReference type="EMBL" id="LK032107">
    <property type="protein sequence ID" value="CDY20369.1"/>
    <property type="molecule type" value="Genomic_DNA"/>
</dbReference>
<dbReference type="AlphaFoldDB" id="A0A078G4R4"/>
<evidence type="ECO:0000313" key="2">
    <source>
        <dbReference type="Proteomes" id="UP000028999"/>
    </source>
</evidence>
<dbReference type="Proteomes" id="UP000028999">
    <property type="component" value="Unassembled WGS sequence"/>
</dbReference>
<reference evidence="1 2" key="1">
    <citation type="journal article" date="2014" name="Science">
        <title>Plant genetics. Early allopolyploid evolution in the post-Neolithic Brassica napus oilseed genome.</title>
        <authorList>
            <person name="Chalhoub B."/>
            <person name="Denoeud F."/>
            <person name="Liu S."/>
            <person name="Parkin I.A."/>
            <person name="Tang H."/>
            <person name="Wang X."/>
            <person name="Chiquet J."/>
            <person name="Belcram H."/>
            <person name="Tong C."/>
            <person name="Samans B."/>
            <person name="Correa M."/>
            <person name="Da Silva C."/>
            <person name="Just J."/>
            <person name="Falentin C."/>
            <person name="Koh C.S."/>
            <person name="Le Clainche I."/>
            <person name="Bernard M."/>
            <person name="Bento P."/>
            <person name="Noel B."/>
            <person name="Labadie K."/>
            <person name="Alberti A."/>
            <person name="Charles M."/>
            <person name="Arnaud D."/>
            <person name="Guo H."/>
            <person name="Daviaud C."/>
            <person name="Alamery S."/>
            <person name="Jabbari K."/>
            <person name="Zhao M."/>
            <person name="Edger P.P."/>
            <person name="Chelaifa H."/>
            <person name="Tack D."/>
            <person name="Lassalle G."/>
            <person name="Mestiri I."/>
            <person name="Schnel N."/>
            <person name="Le Paslier M.C."/>
            <person name="Fan G."/>
            <person name="Renault V."/>
            <person name="Bayer P.E."/>
            <person name="Golicz A.A."/>
            <person name="Manoli S."/>
            <person name="Lee T.H."/>
            <person name="Thi V.H."/>
            <person name="Chalabi S."/>
            <person name="Hu Q."/>
            <person name="Fan C."/>
            <person name="Tollenaere R."/>
            <person name="Lu Y."/>
            <person name="Battail C."/>
            <person name="Shen J."/>
            <person name="Sidebottom C.H."/>
            <person name="Wang X."/>
            <person name="Canaguier A."/>
            <person name="Chauveau A."/>
            <person name="Berard A."/>
            <person name="Deniot G."/>
            <person name="Guan M."/>
            <person name="Liu Z."/>
            <person name="Sun F."/>
            <person name="Lim Y.P."/>
            <person name="Lyons E."/>
            <person name="Town C.D."/>
            <person name="Bancroft I."/>
            <person name="Wang X."/>
            <person name="Meng J."/>
            <person name="Ma J."/>
            <person name="Pires J.C."/>
            <person name="King G.J."/>
            <person name="Brunel D."/>
            <person name="Delourme R."/>
            <person name="Renard M."/>
            <person name="Aury J.M."/>
            <person name="Adams K.L."/>
            <person name="Batley J."/>
            <person name="Snowdon R.J."/>
            <person name="Tost J."/>
            <person name="Edwards D."/>
            <person name="Zhou Y."/>
            <person name="Hua W."/>
            <person name="Sharpe A.G."/>
            <person name="Paterson A.H."/>
            <person name="Guan C."/>
            <person name="Wincker P."/>
        </authorList>
    </citation>
    <scope>NUCLEOTIDE SEQUENCE [LARGE SCALE GENOMIC DNA]</scope>
    <source>
        <strain evidence="2">cv. Darmor-bzh</strain>
    </source>
</reference>
<evidence type="ECO:0000313" key="1">
    <source>
        <dbReference type="EMBL" id="CDY20369.1"/>
    </source>
</evidence>
<keyword evidence="2" id="KW-1185">Reference proteome</keyword>
<protein>
    <submittedName>
        <fullName evidence="1">BnaC02g24470D protein</fullName>
    </submittedName>
</protein>
<gene>
    <name evidence="1" type="primary">BnaC02g24470D</name>
    <name evidence="1" type="ORF">GSBRNA2T00012386001</name>
</gene>
<sequence>MRNWLEKLCNLLAKKDFL</sequence>